<reference evidence="3" key="2">
    <citation type="submission" date="2017-06" db="EMBL/GenBank/DDBJ databases">
        <title>WGS assembly of Brachypodium distachyon.</title>
        <authorList>
            <consortium name="The International Brachypodium Initiative"/>
            <person name="Lucas S."/>
            <person name="Harmon-Smith M."/>
            <person name="Lail K."/>
            <person name="Tice H."/>
            <person name="Grimwood J."/>
            <person name="Bruce D."/>
            <person name="Barry K."/>
            <person name="Shu S."/>
            <person name="Lindquist E."/>
            <person name="Wang M."/>
            <person name="Pitluck S."/>
            <person name="Vogel J.P."/>
            <person name="Garvin D.F."/>
            <person name="Mockler T.C."/>
            <person name="Schmutz J."/>
            <person name="Rokhsar D."/>
            <person name="Bevan M.W."/>
        </authorList>
    </citation>
    <scope>NUCLEOTIDE SEQUENCE</scope>
    <source>
        <strain evidence="3">Bd21</strain>
    </source>
</reference>
<proteinExistence type="predicted"/>
<name>I1INQ3_BRADI</name>
<gene>
    <name evidence="3" type="ORF">BRADI_4g26220v3</name>
</gene>
<dbReference type="Proteomes" id="UP000008810">
    <property type="component" value="Chromosome 4"/>
</dbReference>
<evidence type="ECO:0000256" key="2">
    <source>
        <dbReference type="SAM" id="SignalP"/>
    </source>
</evidence>
<reference evidence="4" key="3">
    <citation type="submission" date="2018-08" db="UniProtKB">
        <authorList>
            <consortium name="EnsemblPlants"/>
        </authorList>
    </citation>
    <scope>IDENTIFICATION</scope>
    <source>
        <strain evidence="4">cv. Bd21</strain>
    </source>
</reference>
<keyword evidence="2" id="KW-0732">Signal</keyword>
<organism evidence="4">
    <name type="scientific">Brachypodium distachyon</name>
    <name type="common">Purple false brome</name>
    <name type="synonym">Trachynia distachya</name>
    <dbReference type="NCBI Taxonomy" id="15368"/>
    <lineage>
        <taxon>Eukaryota</taxon>
        <taxon>Viridiplantae</taxon>
        <taxon>Streptophyta</taxon>
        <taxon>Embryophyta</taxon>
        <taxon>Tracheophyta</taxon>
        <taxon>Spermatophyta</taxon>
        <taxon>Magnoliopsida</taxon>
        <taxon>Liliopsida</taxon>
        <taxon>Poales</taxon>
        <taxon>Poaceae</taxon>
        <taxon>BOP clade</taxon>
        <taxon>Pooideae</taxon>
        <taxon>Stipodae</taxon>
        <taxon>Brachypodieae</taxon>
        <taxon>Brachypodium</taxon>
    </lineage>
</organism>
<dbReference type="EnsemblPlants" id="KQJ89526">
    <property type="protein sequence ID" value="KQJ89526"/>
    <property type="gene ID" value="BRADI_4g26220v3"/>
</dbReference>
<evidence type="ECO:0000313" key="5">
    <source>
        <dbReference type="Proteomes" id="UP000008810"/>
    </source>
</evidence>
<dbReference type="eggNOG" id="ENOG502R4NP">
    <property type="taxonomic scope" value="Eukaryota"/>
</dbReference>
<sequence>MEIKLQLALAVFLLLLVGTSTAAASSSSTAPAAAVPLSVEALRRRPTAARRMLLQPGKETNEFQVGGGGARRPAMAAKGGEGFDASMRPIPNSNSNRKHN</sequence>
<keyword evidence="5" id="KW-1185">Reference proteome</keyword>
<reference evidence="3 4" key="1">
    <citation type="journal article" date="2010" name="Nature">
        <title>Genome sequencing and analysis of the model grass Brachypodium distachyon.</title>
        <authorList>
            <consortium name="International Brachypodium Initiative"/>
        </authorList>
    </citation>
    <scope>NUCLEOTIDE SEQUENCE [LARGE SCALE GENOMIC DNA]</scope>
    <source>
        <strain evidence="3 4">Bd21</strain>
    </source>
</reference>
<evidence type="ECO:0000313" key="4">
    <source>
        <dbReference type="EnsemblPlants" id="KQJ89526"/>
    </source>
</evidence>
<protein>
    <submittedName>
        <fullName evidence="3 4">Uncharacterized protein</fullName>
    </submittedName>
</protein>
<accession>I1INQ3</accession>
<evidence type="ECO:0000313" key="3">
    <source>
        <dbReference type="EMBL" id="KQJ89526.1"/>
    </source>
</evidence>
<dbReference type="HOGENOM" id="CLU_2309952_0_0_1"/>
<feature type="compositionally biased region" description="Polar residues" evidence="1">
    <location>
        <begin position="91"/>
        <end position="100"/>
    </location>
</feature>
<dbReference type="Gramene" id="KQJ89526">
    <property type="protein sequence ID" value="KQJ89526"/>
    <property type="gene ID" value="BRADI_4g26220v3"/>
</dbReference>
<evidence type="ECO:0000256" key="1">
    <source>
        <dbReference type="SAM" id="MobiDB-lite"/>
    </source>
</evidence>
<dbReference type="EMBL" id="CM000883">
    <property type="protein sequence ID" value="KQJ89526.1"/>
    <property type="molecule type" value="Genomic_DNA"/>
</dbReference>
<dbReference type="InParanoid" id="I1INQ3"/>
<feature type="chain" id="PRO_5014095486" evidence="2">
    <location>
        <begin position="23"/>
        <end position="100"/>
    </location>
</feature>
<feature type="signal peptide" evidence="2">
    <location>
        <begin position="1"/>
        <end position="22"/>
    </location>
</feature>
<feature type="region of interest" description="Disordered" evidence="1">
    <location>
        <begin position="56"/>
        <end position="100"/>
    </location>
</feature>
<dbReference type="AlphaFoldDB" id="I1INQ3"/>